<sequence length="93" mass="10703">MEGEIANFAPTEQVTDLVETTMEENVDSGLKLARLIEIYHADLSNYERAQIEDNLDLFIIHMRRVKDFRACHDIASLTKKMVGLERHIIFPTA</sequence>
<reference evidence="1" key="3">
    <citation type="submission" date="2022-01" db="UniProtKB">
        <authorList>
            <consortium name="EnsemblPlants"/>
        </authorList>
    </citation>
    <scope>IDENTIFICATION</scope>
    <source>
        <strain evidence="1">subsp. vulgare</strain>
    </source>
</reference>
<organism evidence="1 2">
    <name type="scientific">Hordeum vulgare subsp. vulgare</name>
    <name type="common">Domesticated barley</name>
    <dbReference type="NCBI Taxonomy" id="112509"/>
    <lineage>
        <taxon>Eukaryota</taxon>
        <taxon>Viridiplantae</taxon>
        <taxon>Streptophyta</taxon>
        <taxon>Embryophyta</taxon>
        <taxon>Tracheophyta</taxon>
        <taxon>Spermatophyta</taxon>
        <taxon>Magnoliopsida</taxon>
        <taxon>Liliopsida</taxon>
        <taxon>Poales</taxon>
        <taxon>Poaceae</taxon>
        <taxon>BOP clade</taxon>
        <taxon>Pooideae</taxon>
        <taxon>Triticodae</taxon>
        <taxon>Triticeae</taxon>
        <taxon>Hordeinae</taxon>
        <taxon>Hordeum</taxon>
    </lineage>
</organism>
<dbReference type="EnsemblPlants" id="HORVU.MOREX.r3.5HG0521490.1">
    <property type="protein sequence ID" value="HORVU.MOREX.r3.5HG0521490.1.CDS1"/>
    <property type="gene ID" value="HORVU.MOREX.r3.5HG0521490"/>
</dbReference>
<reference evidence="1" key="2">
    <citation type="submission" date="2020-10" db="EMBL/GenBank/DDBJ databases">
        <authorList>
            <person name="Scholz U."/>
            <person name="Mascher M."/>
            <person name="Fiebig A."/>
        </authorList>
    </citation>
    <scope>NUCLEOTIDE SEQUENCE [LARGE SCALE GENOMIC DNA]</scope>
    <source>
        <strain evidence="1">cv. Morex</strain>
    </source>
</reference>
<dbReference type="Gramene" id="HORVU.MOREX.r2.5HG0433460.1">
    <property type="protein sequence ID" value="HORVU.MOREX.r2.5HG0433460.1.CDS.1"/>
    <property type="gene ID" value="HORVU.MOREX.r2.5HG0433460"/>
</dbReference>
<evidence type="ECO:0000313" key="2">
    <source>
        <dbReference type="Proteomes" id="UP000011116"/>
    </source>
</evidence>
<keyword evidence="2" id="KW-1185">Reference proteome</keyword>
<protein>
    <submittedName>
        <fullName evidence="1">Uncharacterized protein</fullName>
    </submittedName>
</protein>
<accession>A0A8I6YDF6</accession>
<dbReference type="Proteomes" id="UP000011116">
    <property type="component" value="Chromosome 5H"/>
</dbReference>
<reference evidence="2" key="1">
    <citation type="journal article" date="2012" name="Nature">
        <title>A physical, genetic and functional sequence assembly of the barley genome.</title>
        <authorList>
            <consortium name="The International Barley Genome Sequencing Consortium"/>
            <person name="Mayer K.F."/>
            <person name="Waugh R."/>
            <person name="Brown J.W."/>
            <person name="Schulman A."/>
            <person name="Langridge P."/>
            <person name="Platzer M."/>
            <person name="Fincher G.B."/>
            <person name="Muehlbauer G.J."/>
            <person name="Sato K."/>
            <person name="Close T.J."/>
            <person name="Wise R.P."/>
            <person name="Stein N."/>
        </authorList>
    </citation>
    <scope>NUCLEOTIDE SEQUENCE [LARGE SCALE GENOMIC DNA]</scope>
    <source>
        <strain evidence="2">cv. Morex</strain>
    </source>
</reference>
<name>A0A8I6YDF6_HORVV</name>
<dbReference type="Gramene" id="HORVU.MOREX.r3.5HG0521490.1">
    <property type="protein sequence ID" value="HORVU.MOREX.r3.5HG0521490.1.CDS1"/>
    <property type="gene ID" value="HORVU.MOREX.r3.5HG0521490"/>
</dbReference>
<dbReference type="AlphaFoldDB" id="A0A8I6YDF6"/>
<evidence type="ECO:0000313" key="1">
    <source>
        <dbReference type="EnsemblPlants" id="HORVU.MOREX.r3.5HG0521490.1.CDS1"/>
    </source>
</evidence>
<proteinExistence type="predicted"/>